<dbReference type="RefSeq" id="WP_209749581.1">
    <property type="nucleotide sequence ID" value="NZ_JBHSMH010000021.1"/>
</dbReference>
<accession>A0ABW0LVM4</accession>
<dbReference type="InterPro" id="IPR003695">
    <property type="entry name" value="Ppx_GppA_N"/>
</dbReference>
<evidence type="ECO:0000259" key="4">
    <source>
        <dbReference type="Pfam" id="PF21447"/>
    </source>
</evidence>
<feature type="domain" description="Ppx/GppA phosphatase C-terminal" evidence="4">
    <location>
        <begin position="324"/>
        <end position="472"/>
    </location>
</feature>
<dbReference type="CDD" id="cd24052">
    <property type="entry name" value="ASKHA_NBD_HpPPX-GppA-like"/>
    <property type="match status" value="1"/>
</dbReference>
<dbReference type="PIRSF" id="PIRSF001267">
    <property type="entry name" value="Pyrophosphatase_GppA_Ppx"/>
    <property type="match status" value="1"/>
</dbReference>
<sequence length="513" mass="56091">MQHPVNQVTGIIDIGSNTVRLSVYHINDNGAYRVVDQGRWPARLSQRMEADGTLPDSAVEELCEVLRHFRRICQKHGASRIRAVATAAIRQAGNRESVIERLRRHAGLSVEILSGEDEARIGSKAMLSSLSVRDAFVVDIGGGSTEITLVRNRKVVSAVSFPIGCVNVSGRFGLGSSPVSPAILTEIQAEAMRLFASEKWISRHHGLPLIGLGGTVRALAKLHQRQSNYPFPYLHGYELDKSALASTLGRLANVPVNQRRKLPGLSKDRGDVIVPGMAILLAVVQQTQSSRIVACGAGLRDGLFFETCLPGNEPQADNYALEESIRNLTALYPAAPVEHLQQVRMLALALFDQLSARTSMPESSRTLLDAASRLFKIGAVIDFNDCADHTFYMLLHTHWNGLSHREMLMTAAIASYRGANTLRRKLAPYRSIVRGGDFQTIAKLGSLLQLAAALDRSESQAITSLELAVKGNKLRLLANAAHSLPVEKTEVDGMAKEIKKNWGISPELQVRVR</sequence>
<comment type="similarity">
    <text evidence="1">Belongs to the GppA/Ppx family.</text>
</comment>
<dbReference type="Gene3D" id="3.30.420.150">
    <property type="entry name" value="Exopolyphosphatase. Domain 2"/>
    <property type="match status" value="1"/>
</dbReference>
<feature type="domain" description="Ppx/GppA phosphatase N-terminal" evidence="3">
    <location>
        <begin position="32"/>
        <end position="307"/>
    </location>
</feature>
<gene>
    <name evidence="5" type="ORF">ACFPPD_09170</name>
</gene>
<dbReference type="EMBL" id="JBHSMH010000021">
    <property type="protein sequence ID" value="MFC5468892.1"/>
    <property type="molecule type" value="Genomic_DNA"/>
</dbReference>
<dbReference type="InterPro" id="IPR050273">
    <property type="entry name" value="GppA/Ppx_hydrolase"/>
</dbReference>
<dbReference type="Pfam" id="PF02541">
    <property type="entry name" value="Ppx-GppA"/>
    <property type="match status" value="1"/>
</dbReference>
<keyword evidence="6" id="KW-1185">Reference proteome</keyword>
<dbReference type="Gene3D" id="3.30.420.40">
    <property type="match status" value="1"/>
</dbReference>
<dbReference type="InterPro" id="IPR043129">
    <property type="entry name" value="ATPase_NBD"/>
</dbReference>
<proteinExistence type="inferred from homology"/>
<dbReference type="InterPro" id="IPR048950">
    <property type="entry name" value="Ppx_GppA_C"/>
</dbReference>
<evidence type="ECO:0000256" key="2">
    <source>
        <dbReference type="ARBA" id="ARBA00022801"/>
    </source>
</evidence>
<dbReference type="Proteomes" id="UP001596105">
    <property type="component" value="Unassembled WGS sequence"/>
</dbReference>
<dbReference type="SUPFAM" id="SSF53067">
    <property type="entry name" value="Actin-like ATPase domain"/>
    <property type="match status" value="2"/>
</dbReference>
<dbReference type="PANTHER" id="PTHR30005:SF0">
    <property type="entry name" value="RETROGRADE REGULATION PROTEIN 2"/>
    <property type="match status" value="1"/>
</dbReference>
<reference evidence="6" key="1">
    <citation type="journal article" date="2019" name="Int. J. Syst. Evol. Microbiol.">
        <title>The Global Catalogue of Microorganisms (GCM) 10K type strain sequencing project: providing services to taxonomists for standard genome sequencing and annotation.</title>
        <authorList>
            <consortium name="The Broad Institute Genomics Platform"/>
            <consortium name="The Broad Institute Genome Sequencing Center for Infectious Disease"/>
            <person name="Wu L."/>
            <person name="Ma J."/>
        </authorList>
    </citation>
    <scope>NUCLEOTIDE SEQUENCE [LARGE SCALE GENOMIC DNA]</scope>
    <source>
        <strain evidence="6">CCUG 57113</strain>
    </source>
</reference>
<dbReference type="InterPro" id="IPR030673">
    <property type="entry name" value="PyroPPase_GppA_Ppx"/>
</dbReference>
<evidence type="ECO:0000259" key="3">
    <source>
        <dbReference type="Pfam" id="PF02541"/>
    </source>
</evidence>
<comment type="caution">
    <text evidence="5">The sequence shown here is derived from an EMBL/GenBank/DDBJ whole genome shotgun (WGS) entry which is preliminary data.</text>
</comment>
<organism evidence="5 6">
    <name type="scientific">Cohnella suwonensis</name>
    <dbReference type="NCBI Taxonomy" id="696072"/>
    <lineage>
        <taxon>Bacteria</taxon>
        <taxon>Bacillati</taxon>
        <taxon>Bacillota</taxon>
        <taxon>Bacilli</taxon>
        <taxon>Bacillales</taxon>
        <taxon>Paenibacillaceae</taxon>
        <taxon>Cohnella</taxon>
    </lineage>
</organism>
<dbReference type="PANTHER" id="PTHR30005">
    <property type="entry name" value="EXOPOLYPHOSPHATASE"/>
    <property type="match status" value="1"/>
</dbReference>
<dbReference type="Gene3D" id="1.10.3210.10">
    <property type="entry name" value="Hypothetical protein af1432"/>
    <property type="match status" value="1"/>
</dbReference>
<dbReference type="Pfam" id="PF21447">
    <property type="entry name" value="Ppx-GppA_III"/>
    <property type="match status" value="1"/>
</dbReference>
<evidence type="ECO:0000313" key="6">
    <source>
        <dbReference type="Proteomes" id="UP001596105"/>
    </source>
</evidence>
<keyword evidence="2" id="KW-0378">Hydrolase</keyword>
<name>A0ABW0LVM4_9BACL</name>
<dbReference type="SUPFAM" id="SSF109604">
    <property type="entry name" value="HD-domain/PDEase-like"/>
    <property type="match status" value="1"/>
</dbReference>
<protein>
    <submittedName>
        <fullName evidence="5">Ppx/GppA family phosphatase</fullName>
    </submittedName>
</protein>
<evidence type="ECO:0000256" key="1">
    <source>
        <dbReference type="ARBA" id="ARBA00007125"/>
    </source>
</evidence>
<evidence type="ECO:0000313" key="5">
    <source>
        <dbReference type="EMBL" id="MFC5468892.1"/>
    </source>
</evidence>